<evidence type="ECO:0000313" key="7">
    <source>
        <dbReference type="Proteomes" id="UP000284051"/>
    </source>
</evidence>
<evidence type="ECO:0000313" key="6">
    <source>
        <dbReference type="Proteomes" id="UP000095350"/>
    </source>
</evidence>
<evidence type="ECO:0000313" key="2">
    <source>
        <dbReference type="EMBL" id="CUM80697.1"/>
    </source>
</evidence>
<evidence type="ECO:0000313" key="3">
    <source>
        <dbReference type="EMBL" id="MTR86020.1"/>
    </source>
</evidence>
<dbReference type="InterPro" id="IPR036868">
    <property type="entry name" value="TusA-like_sf"/>
</dbReference>
<name>A0A173RSI8_9FIRM</name>
<reference evidence="5 7" key="2">
    <citation type="submission" date="2018-08" db="EMBL/GenBank/DDBJ databases">
        <title>A genome reference for cultivated species of the human gut microbiota.</title>
        <authorList>
            <person name="Zou Y."/>
            <person name="Xue W."/>
            <person name="Luo G."/>
        </authorList>
    </citation>
    <scope>NUCLEOTIDE SEQUENCE [LARGE SCALE GENOMIC DNA]</scope>
    <source>
        <strain evidence="5 7">AM22-21LB</strain>
    </source>
</reference>
<evidence type="ECO:0000313" key="4">
    <source>
        <dbReference type="EMBL" id="MVQ46891.1"/>
    </source>
</evidence>
<dbReference type="STRING" id="166486.ERS852572_00555"/>
<reference evidence="4 9" key="4">
    <citation type="submission" date="2019-10" db="EMBL/GenBank/DDBJ databases">
        <title>Roseburia spp. ameliorate alcoholic fatty liver via restoration of gut barrier function.</title>
        <authorList>
            <person name="Seo B."/>
            <person name="Ko G."/>
        </authorList>
    </citation>
    <scope>NUCLEOTIDE SEQUENCE [LARGE SCALE GENOMIC DNA]</scope>
    <source>
        <strain evidence="4 9">SNUG30017</strain>
    </source>
</reference>
<dbReference type="OrthoDB" id="9801500at2"/>
<dbReference type="AlphaFoldDB" id="A0A173RSI8"/>
<dbReference type="RefSeq" id="WP_006857212.1">
    <property type="nucleotide sequence ID" value="NZ_CABIYH010000004.1"/>
</dbReference>
<dbReference type="InterPro" id="IPR001455">
    <property type="entry name" value="TusA-like"/>
</dbReference>
<dbReference type="Proteomes" id="UP000284051">
    <property type="component" value="Unassembled WGS sequence"/>
</dbReference>
<dbReference type="EMBL" id="WNAJ01000017">
    <property type="protein sequence ID" value="MTR86020.1"/>
    <property type="molecule type" value="Genomic_DNA"/>
</dbReference>
<dbReference type="Proteomes" id="UP000478483">
    <property type="component" value="Unassembled WGS sequence"/>
</dbReference>
<dbReference type="Proteomes" id="UP000479531">
    <property type="component" value="Unassembled WGS sequence"/>
</dbReference>
<dbReference type="InterPro" id="IPR027396">
    <property type="entry name" value="DsrEFH-like"/>
</dbReference>
<reference evidence="2 6" key="1">
    <citation type="submission" date="2015-09" db="EMBL/GenBank/DDBJ databases">
        <authorList>
            <consortium name="Pathogen Informatics"/>
        </authorList>
    </citation>
    <scope>NUCLEOTIDE SEQUENCE [LARGE SCALE GENOMIC DNA]</scope>
    <source>
        <strain evidence="2 6">2789STDY5834960</strain>
    </source>
</reference>
<dbReference type="InterPro" id="IPR019870">
    <property type="entry name" value="Se_metab_YedF"/>
</dbReference>
<dbReference type="EMBL" id="CYXZ01000004">
    <property type="protein sequence ID" value="CUM80697.1"/>
    <property type="molecule type" value="Genomic_DNA"/>
</dbReference>
<sequence>MSFFVERNIRTERLEITMITVNAMGDTCPIPVVKTKNAIKELNGAGVVETLVDNEIAVQNLTKMANQKGYGVKSEKISDGQYKVTMEIGEEAAAGNTALSANDAAETEKEENCAPNAIHGNTVVVISADHMGEGDEELGKVLIKGFIYALTEQDVLPQTILFYNGGAKLTCEESPTLEDLKSLEAQGVEILTCGTCLNHYGLTDKLQVGSVTNMYVIAEKMTQAGNIVKP</sequence>
<dbReference type="Proteomes" id="UP000095350">
    <property type="component" value="Unassembled WGS sequence"/>
</dbReference>
<dbReference type="Pfam" id="PF01206">
    <property type="entry name" value="TusA"/>
    <property type="match status" value="1"/>
</dbReference>
<evidence type="ECO:0000313" key="8">
    <source>
        <dbReference type="Proteomes" id="UP000478483"/>
    </source>
</evidence>
<dbReference type="SUPFAM" id="SSF64307">
    <property type="entry name" value="SirA-like"/>
    <property type="match status" value="1"/>
</dbReference>
<dbReference type="NCBIfam" id="TIGR03527">
    <property type="entry name" value="selenium_YedF"/>
    <property type="match status" value="1"/>
</dbReference>
<dbReference type="EMBL" id="WGGT01000020">
    <property type="protein sequence ID" value="MVQ46891.1"/>
    <property type="molecule type" value="Genomic_DNA"/>
</dbReference>
<evidence type="ECO:0000313" key="5">
    <source>
        <dbReference type="EMBL" id="RHG30841.1"/>
    </source>
</evidence>
<evidence type="ECO:0000259" key="1">
    <source>
        <dbReference type="Pfam" id="PF01206"/>
    </source>
</evidence>
<dbReference type="PaxDb" id="166486-ERS852572_00555"/>
<feature type="domain" description="UPF0033" evidence="1">
    <location>
        <begin position="19"/>
        <end position="87"/>
    </location>
</feature>
<gene>
    <name evidence="3" type="primary">yedF</name>
    <name evidence="5" type="ORF">DW264_00920</name>
    <name evidence="2" type="ORF">ERS852572_00555</name>
    <name evidence="4" type="ORF">GCK47_14620</name>
    <name evidence="3" type="ORF">GMD50_13370</name>
</gene>
<proteinExistence type="predicted"/>
<accession>A0A173RSI8</accession>
<dbReference type="Gene3D" id="3.30.110.40">
    <property type="entry name" value="TusA-like domain"/>
    <property type="match status" value="1"/>
</dbReference>
<keyword evidence="3" id="KW-0808">Transferase</keyword>
<dbReference type="EMBL" id="QRID01000001">
    <property type="protein sequence ID" value="RHG30841.1"/>
    <property type="molecule type" value="Genomic_DNA"/>
</dbReference>
<dbReference type="GeneID" id="61431684"/>
<evidence type="ECO:0000313" key="9">
    <source>
        <dbReference type="Proteomes" id="UP000479531"/>
    </source>
</evidence>
<dbReference type="SUPFAM" id="SSF75169">
    <property type="entry name" value="DsrEFH-like"/>
    <property type="match status" value="1"/>
</dbReference>
<dbReference type="GO" id="GO:0016740">
    <property type="term" value="F:transferase activity"/>
    <property type="evidence" value="ECO:0007669"/>
    <property type="project" value="UniProtKB-KW"/>
</dbReference>
<reference evidence="3 8" key="3">
    <citation type="journal article" date="2019" name="Nat. Med.">
        <title>A library of human gut bacterial isolates paired with longitudinal multiomics data enables mechanistic microbiome research.</title>
        <authorList>
            <person name="Poyet M."/>
            <person name="Groussin M."/>
            <person name="Gibbons S.M."/>
            <person name="Avila-Pacheco J."/>
            <person name="Jiang X."/>
            <person name="Kearney S.M."/>
            <person name="Perrotta A.R."/>
            <person name="Berdy B."/>
            <person name="Zhao S."/>
            <person name="Lieberman T.D."/>
            <person name="Swanson P.K."/>
            <person name="Smith M."/>
            <person name="Roesemann S."/>
            <person name="Alexander J.E."/>
            <person name="Rich S.A."/>
            <person name="Livny J."/>
            <person name="Vlamakis H."/>
            <person name="Clish C."/>
            <person name="Bullock K."/>
            <person name="Deik A."/>
            <person name="Scott J."/>
            <person name="Pierce K.A."/>
            <person name="Xavier R.J."/>
            <person name="Alm E.J."/>
        </authorList>
    </citation>
    <scope>NUCLEOTIDE SEQUENCE [LARGE SCALE GENOMIC DNA]</scope>
    <source>
        <strain evidence="3 8">BIOML-A1</strain>
    </source>
</reference>
<organism evidence="2 6">
    <name type="scientific">Roseburia intestinalis</name>
    <dbReference type="NCBI Taxonomy" id="166486"/>
    <lineage>
        <taxon>Bacteria</taxon>
        <taxon>Bacillati</taxon>
        <taxon>Bacillota</taxon>
        <taxon>Clostridia</taxon>
        <taxon>Lachnospirales</taxon>
        <taxon>Lachnospiraceae</taxon>
        <taxon>Roseburia</taxon>
    </lineage>
</organism>
<protein>
    <submittedName>
        <fullName evidence="2 3">Selenium metabolism protein YedF</fullName>
    </submittedName>
</protein>